<organism evidence="2 3">
    <name type="scientific">Polarella glacialis</name>
    <name type="common">Dinoflagellate</name>
    <dbReference type="NCBI Taxonomy" id="89957"/>
    <lineage>
        <taxon>Eukaryota</taxon>
        <taxon>Sar</taxon>
        <taxon>Alveolata</taxon>
        <taxon>Dinophyceae</taxon>
        <taxon>Suessiales</taxon>
        <taxon>Suessiaceae</taxon>
        <taxon>Polarella</taxon>
    </lineage>
</organism>
<comment type="caution">
    <text evidence="2">The sequence shown here is derived from an EMBL/GenBank/DDBJ whole genome shotgun (WGS) entry which is preliminary data.</text>
</comment>
<feature type="compositionally biased region" description="Low complexity" evidence="1">
    <location>
        <begin position="58"/>
        <end position="71"/>
    </location>
</feature>
<keyword evidence="3" id="KW-1185">Reference proteome</keyword>
<protein>
    <submittedName>
        <fullName evidence="2">Uncharacterized protein</fullName>
    </submittedName>
</protein>
<evidence type="ECO:0000256" key="1">
    <source>
        <dbReference type="SAM" id="MobiDB-lite"/>
    </source>
</evidence>
<accession>A0A813DMG8</accession>
<proteinExistence type="predicted"/>
<evidence type="ECO:0000313" key="2">
    <source>
        <dbReference type="EMBL" id="CAE8587691.1"/>
    </source>
</evidence>
<evidence type="ECO:0000313" key="3">
    <source>
        <dbReference type="Proteomes" id="UP000654075"/>
    </source>
</evidence>
<reference evidence="2" key="1">
    <citation type="submission" date="2021-02" db="EMBL/GenBank/DDBJ databases">
        <authorList>
            <person name="Dougan E. K."/>
            <person name="Rhodes N."/>
            <person name="Thang M."/>
            <person name="Chan C."/>
        </authorList>
    </citation>
    <scope>NUCLEOTIDE SEQUENCE</scope>
</reference>
<sequence length="115" mass="12464">MKSIIRANVNPSNVPGGFAMSHYAVRGSRNEVAGPRLSSSEEDISISSIQKLCNMTLQQQPQPQPLPQQQQQEEDSNGRLEIHTSTAGTLPRACQTKATTTTTTLNGQRTAVCIQ</sequence>
<feature type="region of interest" description="Disordered" evidence="1">
    <location>
        <begin position="58"/>
        <end position="95"/>
    </location>
</feature>
<dbReference type="AlphaFoldDB" id="A0A813DMG8"/>
<gene>
    <name evidence="2" type="ORF">PGLA1383_LOCUS6521</name>
</gene>
<dbReference type="EMBL" id="CAJNNV010002713">
    <property type="protein sequence ID" value="CAE8587691.1"/>
    <property type="molecule type" value="Genomic_DNA"/>
</dbReference>
<dbReference type="Proteomes" id="UP000654075">
    <property type="component" value="Unassembled WGS sequence"/>
</dbReference>
<name>A0A813DMG8_POLGL</name>